<feature type="transmembrane region" description="Helical" evidence="4">
    <location>
        <begin position="87"/>
        <end position="106"/>
    </location>
</feature>
<feature type="repeat" description="ANK" evidence="2">
    <location>
        <begin position="1119"/>
        <end position="1150"/>
    </location>
</feature>
<comment type="caution">
    <text evidence="7">The sequence shown here is derived from an EMBL/GenBank/DDBJ whole genome shotgun (WGS) entry which is preliminary data.</text>
</comment>
<feature type="repeat" description="ANK" evidence="2">
    <location>
        <begin position="1086"/>
        <end position="1118"/>
    </location>
</feature>
<dbReference type="PROSITE" id="PS50088">
    <property type="entry name" value="ANK_REPEAT"/>
    <property type="match status" value="5"/>
</dbReference>
<feature type="repeat" description="ANK" evidence="2">
    <location>
        <begin position="1184"/>
        <end position="1212"/>
    </location>
</feature>
<evidence type="ECO:0000313" key="7">
    <source>
        <dbReference type="EMBL" id="KAG5655319.1"/>
    </source>
</evidence>
<evidence type="ECO:0000256" key="3">
    <source>
        <dbReference type="SAM" id="MobiDB-lite"/>
    </source>
</evidence>
<feature type="repeat" description="ANK" evidence="2">
    <location>
        <begin position="1054"/>
        <end position="1086"/>
    </location>
</feature>
<reference evidence="7" key="1">
    <citation type="submission" date="2021-04" db="EMBL/GenBank/DDBJ databases">
        <title>Draft genome of Fusarium avenaceum strain F156N33, isolated from an atmospheric sample in Virginia.</title>
        <authorList>
            <person name="Yang S."/>
            <person name="Vinatzer B.A."/>
            <person name="Coleman J."/>
        </authorList>
    </citation>
    <scope>NUCLEOTIDE SEQUENCE</scope>
    <source>
        <strain evidence="7">F156N33</strain>
    </source>
</reference>
<dbReference type="SUPFAM" id="SSF52540">
    <property type="entry name" value="P-loop containing nucleoside triphosphate hydrolases"/>
    <property type="match status" value="1"/>
</dbReference>
<feature type="region of interest" description="Disordered" evidence="3">
    <location>
        <begin position="285"/>
        <end position="309"/>
    </location>
</feature>
<name>A0A9P7KMN5_9HYPO</name>
<dbReference type="Gene3D" id="1.25.40.20">
    <property type="entry name" value="Ankyrin repeat-containing domain"/>
    <property type="match status" value="1"/>
</dbReference>
<feature type="domain" description="Nephrocystin 3-like N-terminal" evidence="6">
    <location>
        <begin position="569"/>
        <end position="728"/>
    </location>
</feature>
<dbReference type="InterPro" id="IPR054471">
    <property type="entry name" value="GPIID_WHD"/>
</dbReference>
<evidence type="ECO:0000259" key="5">
    <source>
        <dbReference type="Pfam" id="PF22939"/>
    </source>
</evidence>
<evidence type="ECO:0000256" key="4">
    <source>
        <dbReference type="SAM" id="Phobius"/>
    </source>
</evidence>
<dbReference type="PANTHER" id="PTHR10039:SF15">
    <property type="entry name" value="NACHT DOMAIN-CONTAINING PROTEIN"/>
    <property type="match status" value="1"/>
</dbReference>
<dbReference type="Pfam" id="PF24883">
    <property type="entry name" value="NPHP3_N"/>
    <property type="match status" value="1"/>
</dbReference>
<keyword evidence="4" id="KW-0812">Transmembrane</keyword>
<dbReference type="Proteomes" id="UP000782241">
    <property type="component" value="Unassembled WGS sequence"/>
</dbReference>
<dbReference type="Pfam" id="PF12796">
    <property type="entry name" value="Ank_2"/>
    <property type="match status" value="2"/>
</dbReference>
<evidence type="ECO:0000313" key="8">
    <source>
        <dbReference type="Proteomes" id="UP000782241"/>
    </source>
</evidence>
<dbReference type="EMBL" id="JAGPUO010000031">
    <property type="protein sequence ID" value="KAG5655319.1"/>
    <property type="molecule type" value="Genomic_DNA"/>
</dbReference>
<feature type="transmembrane region" description="Helical" evidence="4">
    <location>
        <begin position="54"/>
        <end position="75"/>
    </location>
</feature>
<dbReference type="AlphaFoldDB" id="A0A9P7KMN5"/>
<feature type="domain" description="GPI inositol-deacylase winged helix" evidence="5">
    <location>
        <begin position="842"/>
        <end position="915"/>
    </location>
</feature>
<evidence type="ECO:0000256" key="1">
    <source>
        <dbReference type="ARBA" id="ARBA00022737"/>
    </source>
</evidence>
<dbReference type="InterPro" id="IPR027417">
    <property type="entry name" value="P-loop_NTPase"/>
</dbReference>
<feature type="transmembrane region" description="Helical" evidence="4">
    <location>
        <begin position="242"/>
        <end position="267"/>
    </location>
</feature>
<keyword evidence="2" id="KW-0040">ANK repeat</keyword>
<dbReference type="SMART" id="SM00248">
    <property type="entry name" value="ANK"/>
    <property type="match status" value="5"/>
</dbReference>
<accession>A0A9P7KMN5</accession>
<proteinExistence type="predicted"/>
<keyword evidence="4" id="KW-1133">Transmembrane helix</keyword>
<keyword evidence="4" id="KW-0472">Membrane</keyword>
<dbReference type="PRINTS" id="PR01415">
    <property type="entry name" value="ANKYRIN"/>
</dbReference>
<evidence type="ECO:0000256" key="2">
    <source>
        <dbReference type="PROSITE-ProRule" id="PRU00023"/>
    </source>
</evidence>
<dbReference type="SUPFAM" id="SSF48403">
    <property type="entry name" value="Ankyrin repeat"/>
    <property type="match status" value="1"/>
</dbReference>
<dbReference type="PROSITE" id="PS50297">
    <property type="entry name" value="ANK_REP_REGION"/>
    <property type="match status" value="2"/>
</dbReference>
<protein>
    <recommendedName>
        <fullName evidence="9">NACHT domain-containing protein</fullName>
    </recommendedName>
</protein>
<keyword evidence="8" id="KW-1185">Reference proteome</keyword>
<keyword evidence="1" id="KW-0677">Repeat</keyword>
<sequence length="1212" mass="132229">MSNDSESPNEVDGPAAFWILASVALAAVAQPSTGRKKDTALFGGNIDLMRCIPAVCIVDIIFDLVIVCKTISRLFSASEPSRHTRRALPNAAVVVVRLALTTFAVLPQIIKVFSLKGVPATQMCAFIFFLATITSLMIELFGLGPETTGATSEDTDDSINRIAPMALFLQVPFECWIWHNIGYSLDIKLSTDAESLCAWSTSSCILAMAVQVLIWMMAARKPVVAEDSEAAGSLTPFTSDSFSYTISLMVIAMLVSITISKVLGCIGKLMIVCWGRMSLENEVPSTTSVECSTDQENDKEGGESSEPPPKGLLATWMGRIGVFPDRLVVHGLTLHSEVSVNISLTIFNLITTIFYYLVYFDGTDEMEVVGAVAAIVQLVGTAKDAFKYIDGVKGSAEDRQTLFQEVSILQSLVAELDSRISLNLSTGILPPPQLKGPLDQARASLQELMLLLVPPRRSSSTRWVIRDILWRMRWPIKKGSAADLLQRVVRAKDYIVFILQQEIWSSTSIIEQNTALLPAVKRQASHIERGVGNLNLEVDDKLRKDVISWMSPINFFVSQKDILTRYQSGTCESILDSPQINLWILGKGSRLLCSGIPGAGKTIFSALILQHLQQKHSASVGVRIAGVFCNYKEKDLQTPANLLAGIWRQLAYDRSPLSDEVVSLYDANAEKGTRPSFNETASVLTNEINKLSKVFVVIDAIDECGPDIVPSMLRILDIPRVNIVLTSRLPGSGPLASYASLSIQPSTLDLRLYVESRLSESSLMSRHCEKDPSLRDEVVSTITSRAGGMFLMARYHTDLVLGQDSIPRVRQTLISLPHDLNSAYAGILERIYSQEPQKSYRSRQLIAWVLFSTRPLSIEEARCALSVEPGDSSLNQDGLPDLDALLLTCSGIISINTESQCVAFVHQTIAEYLMQAPPVPIPKAHLNIARTCITYLLFDTFSGERCLTDTDLDARLSENLFFLYAAQNWGKHTKLCGEVVADLEPLIKRLLLDMGYRESSLQGLVLPSARYEGYSWTTPKHAPPLWLAAFFGLSATTYLLLCGGGFLTDTEASDGTTALSMAAKFGYTDVMTIVLNRGAELGGSQGAAIPHLEAARYGQTDAVSILLEYGADINGKSSNGRTALHEAVSGGHDTTLTLLNNGADVNAMTINRWTVLHSAVAARQEEFVVQLLHHGATVNTQTSEGETVLHIAASRGFDSIISRLLDAGALSS</sequence>
<feature type="transmembrane region" description="Helical" evidence="4">
    <location>
        <begin position="118"/>
        <end position="142"/>
    </location>
</feature>
<evidence type="ECO:0008006" key="9">
    <source>
        <dbReference type="Google" id="ProtNLM"/>
    </source>
</evidence>
<dbReference type="InterPro" id="IPR056884">
    <property type="entry name" value="NPHP3-like_N"/>
</dbReference>
<dbReference type="PANTHER" id="PTHR10039">
    <property type="entry name" value="AMELOGENIN"/>
    <property type="match status" value="1"/>
</dbReference>
<feature type="repeat" description="ANK" evidence="2">
    <location>
        <begin position="1151"/>
        <end position="1183"/>
    </location>
</feature>
<dbReference type="Gene3D" id="3.40.50.300">
    <property type="entry name" value="P-loop containing nucleotide triphosphate hydrolases"/>
    <property type="match status" value="1"/>
</dbReference>
<feature type="transmembrane region" description="Helical" evidence="4">
    <location>
        <begin position="15"/>
        <end position="33"/>
    </location>
</feature>
<feature type="compositionally biased region" description="Polar residues" evidence="3">
    <location>
        <begin position="285"/>
        <end position="294"/>
    </location>
</feature>
<dbReference type="Pfam" id="PF22939">
    <property type="entry name" value="WHD_GPIID"/>
    <property type="match status" value="1"/>
</dbReference>
<feature type="transmembrane region" description="Helical" evidence="4">
    <location>
        <begin position="338"/>
        <end position="358"/>
    </location>
</feature>
<feature type="transmembrane region" description="Helical" evidence="4">
    <location>
        <begin position="196"/>
        <end position="218"/>
    </location>
</feature>
<evidence type="ECO:0000259" key="6">
    <source>
        <dbReference type="Pfam" id="PF24883"/>
    </source>
</evidence>
<gene>
    <name evidence="7" type="ORF">KAF25_010471</name>
</gene>
<dbReference type="InterPro" id="IPR002110">
    <property type="entry name" value="Ankyrin_rpt"/>
</dbReference>
<dbReference type="InterPro" id="IPR036770">
    <property type="entry name" value="Ankyrin_rpt-contain_sf"/>
</dbReference>
<organism evidence="7 8">
    <name type="scientific">Fusarium avenaceum</name>
    <dbReference type="NCBI Taxonomy" id="40199"/>
    <lineage>
        <taxon>Eukaryota</taxon>
        <taxon>Fungi</taxon>
        <taxon>Dikarya</taxon>
        <taxon>Ascomycota</taxon>
        <taxon>Pezizomycotina</taxon>
        <taxon>Sordariomycetes</taxon>
        <taxon>Hypocreomycetidae</taxon>
        <taxon>Hypocreales</taxon>
        <taxon>Nectriaceae</taxon>
        <taxon>Fusarium</taxon>
        <taxon>Fusarium tricinctum species complex</taxon>
    </lineage>
</organism>